<reference evidence="1 2" key="1">
    <citation type="journal article" date="2018" name="Nat. Ecol. Evol.">
        <title>Pezizomycetes genomes reveal the molecular basis of ectomycorrhizal truffle lifestyle.</title>
        <authorList>
            <person name="Murat C."/>
            <person name="Payen T."/>
            <person name="Noel B."/>
            <person name="Kuo A."/>
            <person name="Morin E."/>
            <person name="Chen J."/>
            <person name="Kohler A."/>
            <person name="Krizsan K."/>
            <person name="Balestrini R."/>
            <person name="Da Silva C."/>
            <person name="Montanini B."/>
            <person name="Hainaut M."/>
            <person name="Levati E."/>
            <person name="Barry K.W."/>
            <person name="Belfiori B."/>
            <person name="Cichocki N."/>
            <person name="Clum A."/>
            <person name="Dockter R.B."/>
            <person name="Fauchery L."/>
            <person name="Guy J."/>
            <person name="Iotti M."/>
            <person name="Le Tacon F."/>
            <person name="Lindquist E.A."/>
            <person name="Lipzen A."/>
            <person name="Malagnac F."/>
            <person name="Mello A."/>
            <person name="Molinier V."/>
            <person name="Miyauchi S."/>
            <person name="Poulain J."/>
            <person name="Riccioni C."/>
            <person name="Rubini A."/>
            <person name="Sitrit Y."/>
            <person name="Splivallo R."/>
            <person name="Traeger S."/>
            <person name="Wang M."/>
            <person name="Zifcakova L."/>
            <person name="Wipf D."/>
            <person name="Zambonelli A."/>
            <person name="Paolocci F."/>
            <person name="Nowrousian M."/>
            <person name="Ottonello S."/>
            <person name="Baldrian P."/>
            <person name="Spatafora J.W."/>
            <person name="Henrissat B."/>
            <person name="Nagy L.G."/>
            <person name="Aury J.M."/>
            <person name="Wincker P."/>
            <person name="Grigoriev I.V."/>
            <person name="Bonfante P."/>
            <person name="Martin F.M."/>
        </authorList>
    </citation>
    <scope>NUCLEOTIDE SEQUENCE [LARGE SCALE GENOMIC DNA]</scope>
    <source>
        <strain evidence="1 2">120613-1</strain>
    </source>
</reference>
<keyword evidence="2" id="KW-1185">Reference proteome</keyword>
<evidence type="ECO:0000313" key="1">
    <source>
        <dbReference type="EMBL" id="RPA89248.1"/>
    </source>
</evidence>
<organism evidence="1 2">
    <name type="scientific">Choiromyces venosus 120613-1</name>
    <dbReference type="NCBI Taxonomy" id="1336337"/>
    <lineage>
        <taxon>Eukaryota</taxon>
        <taxon>Fungi</taxon>
        <taxon>Dikarya</taxon>
        <taxon>Ascomycota</taxon>
        <taxon>Pezizomycotina</taxon>
        <taxon>Pezizomycetes</taxon>
        <taxon>Pezizales</taxon>
        <taxon>Tuberaceae</taxon>
        <taxon>Choiromyces</taxon>
    </lineage>
</organism>
<evidence type="ECO:0000313" key="2">
    <source>
        <dbReference type="Proteomes" id="UP000276215"/>
    </source>
</evidence>
<protein>
    <submittedName>
        <fullName evidence="1">Uncharacterized protein</fullName>
    </submittedName>
</protein>
<sequence>MLATLITLHLTLPTPTPLLPTIQSKSNGKSCSNYHGCQSRKQLPTKKNCSFSHNARREILLKSISQQRSLLIDLRCKEV</sequence>
<accession>A0A3N4IWQ3</accession>
<dbReference type="AlphaFoldDB" id="A0A3N4IWQ3"/>
<dbReference type="Proteomes" id="UP000276215">
    <property type="component" value="Unassembled WGS sequence"/>
</dbReference>
<gene>
    <name evidence="1" type="ORF">L873DRAFT_1823250</name>
</gene>
<dbReference type="EMBL" id="ML120600">
    <property type="protein sequence ID" value="RPA89248.1"/>
    <property type="molecule type" value="Genomic_DNA"/>
</dbReference>
<proteinExistence type="predicted"/>
<name>A0A3N4IWQ3_9PEZI</name>